<dbReference type="VEuPathDB" id="VectorBase:ASIC015627"/>
<proteinExistence type="predicted"/>
<reference evidence="1 3" key="1">
    <citation type="journal article" date="2014" name="BMC Genomics">
        <title>Genome sequence of Anopheles sinensis provides insight into genetics basis of mosquito competence for malaria parasites.</title>
        <authorList>
            <person name="Zhou D."/>
            <person name="Zhang D."/>
            <person name="Ding G."/>
            <person name="Shi L."/>
            <person name="Hou Q."/>
            <person name="Ye Y."/>
            <person name="Xu Y."/>
            <person name="Zhou H."/>
            <person name="Xiong C."/>
            <person name="Li S."/>
            <person name="Yu J."/>
            <person name="Hong S."/>
            <person name="Yu X."/>
            <person name="Zou P."/>
            <person name="Chen C."/>
            <person name="Chang X."/>
            <person name="Wang W."/>
            <person name="Lv Y."/>
            <person name="Sun Y."/>
            <person name="Ma L."/>
            <person name="Shen B."/>
            <person name="Zhu C."/>
        </authorList>
    </citation>
    <scope>NUCLEOTIDE SEQUENCE [LARGE SCALE GENOMIC DNA]</scope>
</reference>
<dbReference type="EnsemblMetazoa" id="ASIC015627-RA">
    <property type="protein sequence ID" value="ASIC015627-PA"/>
    <property type="gene ID" value="ASIC015627"/>
</dbReference>
<dbReference type="EMBL" id="ATLV01022293">
    <property type="status" value="NOT_ANNOTATED_CDS"/>
    <property type="molecule type" value="Genomic_DNA"/>
</dbReference>
<accession>A0A084WAY7</accession>
<evidence type="ECO:0000313" key="1">
    <source>
        <dbReference type="EMBL" id="KFB47381.1"/>
    </source>
</evidence>
<sequence length="98" mass="10408">MVIVFRGEGIPPENPFAVPRERVGVPATANRLVADAEIVVLYSPGGVSQNDDDDGFGMHRTLVEGCDGRSSILHIHSRHAGDILDDDATASAPTTRTV</sequence>
<protein>
    <submittedName>
        <fullName evidence="1 2">CRAL/TRIO domain-containing protein</fullName>
    </submittedName>
</protein>
<dbReference type="AlphaFoldDB" id="A0A084WAY7"/>
<evidence type="ECO:0000313" key="3">
    <source>
        <dbReference type="Proteomes" id="UP000030765"/>
    </source>
</evidence>
<dbReference type="Proteomes" id="UP000030765">
    <property type="component" value="Unassembled WGS sequence"/>
</dbReference>
<reference evidence="2" key="2">
    <citation type="submission" date="2020-05" db="UniProtKB">
        <authorList>
            <consortium name="EnsemblMetazoa"/>
        </authorList>
    </citation>
    <scope>IDENTIFICATION</scope>
</reference>
<dbReference type="EMBL" id="KE525331">
    <property type="protein sequence ID" value="KFB47381.1"/>
    <property type="molecule type" value="Genomic_DNA"/>
</dbReference>
<name>A0A084WAY7_ANOSI</name>
<evidence type="ECO:0000313" key="2">
    <source>
        <dbReference type="EnsemblMetazoa" id="ASIC015627-PA"/>
    </source>
</evidence>
<keyword evidence="3" id="KW-1185">Reference proteome</keyword>
<gene>
    <name evidence="1" type="ORF">ZHAS_00015627</name>
</gene>
<organism evidence="1">
    <name type="scientific">Anopheles sinensis</name>
    <name type="common">Mosquito</name>
    <dbReference type="NCBI Taxonomy" id="74873"/>
    <lineage>
        <taxon>Eukaryota</taxon>
        <taxon>Metazoa</taxon>
        <taxon>Ecdysozoa</taxon>
        <taxon>Arthropoda</taxon>
        <taxon>Hexapoda</taxon>
        <taxon>Insecta</taxon>
        <taxon>Pterygota</taxon>
        <taxon>Neoptera</taxon>
        <taxon>Endopterygota</taxon>
        <taxon>Diptera</taxon>
        <taxon>Nematocera</taxon>
        <taxon>Culicoidea</taxon>
        <taxon>Culicidae</taxon>
        <taxon>Anophelinae</taxon>
        <taxon>Anopheles</taxon>
    </lineage>
</organism>